<dbReference type="AlphaFoldDB" id="A0A176VBH7"/>
<accession>A0A176VBH7</accession>
<evidence type="ECO:0000256" key="1">
    <source>
        <dbReference type="SAM" id="MobiDB-lite"/>
    </source>
</evidence>
<feature type="region of interest" description="Disordered" evidence="1">
    <location>
        <begin position="1"/>
        <end position="29"/>
    </location>
</feature>
<gene>
    <name evidence="2" type="ORF">AXG93_406s1620</name>
</gene>
<dbReference type="Proteomes" id="UP000077202">
    <property type="component" value="Unassembled WGS sequence"/>
</dbReference>
<protein>
    <submittedName>
        <fullName evidence="2">Uncharacterized protein</fullName>
    </submittedName>
</protein>
<proteinExistence type="predicted"/>
<evidence type="ECO:0000313" key="3">
    <source>
        <dbReference type="Proteomes" id="UP000077202"/>
    </source>
</evidence>
<feature type="region of interest" description="Disordered" evidence="1">
    <location>
        <begin position="80"/>
        <end position="104"/>
    </location>
</feature>
<feature type="compositionally biased region" description="Low complexity" evidence="1">
    <location>
        <begin position="1"/>
        <end position="13"/>
    </location>
</feature>
<feature type="compositionally biased region" description="Basic and acidic residues" evidence="1">
    <location>
        <begin position="14"/>
        <end position="29"/>
    </location>
</feature>
<keyword evidence="3" id="KW-1185">Reference proteome</keyword>
<sequence length="139" mass="15161">MRALEAPAAAAAADRSEREKSVEPKPRRDGTGSLLILVVARGRRRGREKVGGLAWLGWESGHEIQKDGESDRGTVKEMAAGDGQNLGWANRERKRSASPRLPGDRFVVRGGLELPVAARTNEKENLQRRFDALGAGCFD</sequence>
<name>A0A176VBH7_MARPO</name>
<comment type="caution">
    <text evidence="2">The sequence shown here is derived from an EMBL/GenBank/DDBJ whole genome shotgun (WGS) entry which is preliminary data.</text>
</comment>
<organism evidence="2 3">
    <name type="scientific">Marchantia polymorpha subsp. ruderalis</name>
    <dbReference type="NCBI Taxonomy" id="1480154"/>
    <lineage>
        <taxon>Eukaryota</taxon>
        <taxon>Viridiplantae</taxon>
        <taxon>Streptophyta</taxon>
        <taxon>Embryophyta</taxon>
        <taxon>Marchantiophyta</taxon>
        <taxon>Marchantiopsida</taxon>
        <taxon>Marchantiidae</taxon>
        <taxon>Marchantiales</taxon>
        <taxon>Marchantiaceae</taxon>
        <taxon>Marchantia</taxon>
    </lineage>
</organism>
<evidence type="ECO:0000313" key="2">
    <source>
        <dbReference type="EMBL" id="OAE18194.1"/>
    </source>
</evidence>
<dbReference type="EMBL" id="LVLJ01004128">
    <property type="protein sequence ID" value="OAE18194.1"/>
    <property type="molecule type" value="Genomic_DNA"/>
</dbReference>
<reference evidence="2" key="1">
    <citation type="submission" date="2016-03" db="EMBL/GenBank/DDBJ databases">
        <title>Mechanisms controlling the formation of the plant cell surface in tip-growing cells are functionally conserved among land plants.</title>
        <authorList>
            <person name="Honkanen S."/>
            <person name="Jones V.A."/>
            <person name="Morieri G."/>
            <person name="Champion C."/>
            <person name="Hetherington A.J."/>
            <person name="Kelly S."/>
            <person name="Saint-Marcoux D."/>
            <person name="Proust H."/>
            <person name="Prescott H."/>
            <person name="Dolan L."/>
        </authorList>
    </citation>
    <scope>NUCLEOTIDE SEQUENCE [LARGE SCALE GENOMIC DNA]</scope>
    <source>
        <tissue evidence="2">Whole gametophyte</tissue>
    </source>
</reference>